<protein>
    <submittedName>
        <fullName evidence="1">Uncharacterized protein</fullName>
    </submittedName>
</protein>
<evidence type="ECO:0000313" key="2">
    <source>
        <dbReference type="Proteomes" id="UP000029643"/>
    </source>
</evidence>
<evidence type="ECO:0000313" key="1">
    <source>
        <dbReference type="EMBL" id="GAL78868.1"/>
    </source>
</evidence>
<comment type="caution">
    <text evidence="1">The sequence shown here is derived from an EMBL/GenBank/DDBJ whole genome shotgun (WGS) entry which is preliminary data.</text>
</comment>
<dbReference type="Proteomes" id="UP000029643">
    <property type="component" value="Unassembled WGS sequence"/>
</dbReference>
<accession>A0A090WRK7</accession>
<sequence>MCIGFNFDLVKKGSSNAVITGNVNMASMPMATLDNFNA</sequence>
<reference evidence="1 2" key="1">
    <citation type="journal article" date="2014" name="Genome Announc.">
        <title>Draft Genome Sequences of Marine Flavobacterium Algibacter lectus Strains SS8 and NR4.</title>
        <authorList>
            <person name="Takatani N."/>
            <person name="Nakanishi M."/>
            <person name="Meirelles P."/>
            <person name="Mino S."/>
            <person name="Suda W."/>
            <person name="Oshima K."/>
            <person name="Hattori M."/>
            <person name="Ohkuma M."/>
            <person name="Hosokawa M."/>
            <person name="Miyashita K."/>
            <person name="Thompson F.L."/>
            <person name="Niwa A."/>
            <person name="Sawabe T."/>
            <person name="Sawabe T."/>
        </authorList>
    </citation>
    <scope>NUCLEOTIDE SEQUENCE [LARGE SCALE GENOMIC DNA]</scope>
    <source>
        <strain evidence="2">JCM19274</strain>
    </source>
</reference>
<proteinExistence type="predicted"/>
<dbReference type="AlphaFoldDB" id="A0A090WRK7"/>
<organism evidence="1 2">
    <name type="scientific">Algibacter lectus</name>
    <dbReference type="NCBI Taxonomy" id="221126"/>
    <lineage>
        <taxon>Bacteria</taxon>
        <taxon>Pseudomonadati</taxon>
        <taxon>Bacteroidota</taxon>
        <taxon>Flavobacteriia</taxon>
        <taxon>Flavobacteriales</taxon>
        <taxon>Flavobacteriaceae</taxon>
        <taxon>Algibacter</taxon>
    </lineage>
</organism>
<dbReference type="EMBL" id="BBNU01000004">
    <property type="protein sequence ID" value="GAL78868.1"/>
    <property type="molecule type" value="Genomic_DNA"/>
</dbReference>
<name>A0A090WRK7_9FLAO</name>
<gene>
    <name evidence="1" type="ORF">JCM19274_3426</name>
</gene>